<organism evidence="1 2">
    <name type="scientific">Armillaria gallica</name>
    <name type="common">Bulbous honey fungus</name>
    <name type="synonym">Armillaria bulbosa</name>
    <dbReference type="NCBI Taxonomy" id="47427"/>
    <lineage>
        <taxon>Eukaryota</taxon>
        <taxon>Fungi</taxon>
        <taxon>Dikarya</taxon>
        <taxon>Basidiomycota</taxon>
        <taxon>Agaricomycotina</taxon>
        <taxon>Agaricomycetes</taxon>
        <taxon>Agaricomycetidae</taxon>
        <taxon>Agaricales</taxon>
        <taxon>Marasmiineae</taxon>
        <taxon>Physalacriaceae</taxon>
        <taxon>Armillaria</taxon>
    </lineage>
</organism>
<gene>
    <name evidence="1" type="ORF">ARMGADRAFT_1036556</name>
</gene>
<name>A0A2H3CQC4_ARMGA</name>
<sequence>MRRKETDSAITSSTVKNRSVETAASVGVAIEGGHVFLGWASAGMVASKGEIDSNIISSTLKNEGYTMMVVSGSMGMLSTGLVTSRGKTNITIVSGALKNGGDEMMTQFCVAMESQWRDFSGDVARIGGRGIGNDGAVMGENGGYYHLQHPRKRGWRDDGASHCGC</sequence>
<dbReference type="Proteomes" id="UP000217790">
    <property type="component" value="Unassembled WGS sequence"/>
</dbReference>
<protein>
    <submittedName>
        <fullName evidence="1">Uncharacterized protein</fullName>
    </submittedName>
</protein>
<reference evidence="2" key="1">
    <citation type="journal article" date="2017" name="Nat. Ecol. Evol.">
        <title>Genome expansion and lineage-specific genetic innovations in the forest pathogenic fungi Armillaria.</title>
        <authorList>
            <person name="Sipos G."/>
            <person name="Prasanna A.N."/>
            <person name="Walter M.C."/>
            <person name="O'Connor E."/>
            <person name="Balint B."/>
            <person name="Krizsan K."/>
            <person name="Kiss B."/>
            <person name="Hess J."/>
            <person name="Varga T."/>
            <person name="Slot J."/>
            <person name="Riley R."/>
            <person name="Boka B."/>
            <person name="Rigling D."/>
            <person name="Barry K."/>
            <person name="Lee J."/>
            <person name="Mihaltcheva S."/>
            <person name="LaButti K."/>
            <person name="Lipzen A."/>
            <person name="Waldron R."/>
            <person name="Moloney N.M."/>
            <person name="Sperisen C."/>
            <person name="Kredics L."/>
            <person name="Vagvoelgyi C."/>
            <person name="Patrignani A."/>
            <person name="Fitzpatrick D."/>
            <person name="Nagy I."/>
            <person name="Doyle S."/>
            <person name="Anderson J.B."/>
            <person name="Grigoriev I.V."/>
            <person name="Gueldener U."/>
            <person name="Muensterkoetter M."/>
            <person name="Nagy L.G."/>
        </authorList>
    </citation>
    <scope>NUCLEOTIDE SEQUENCE [LARGE SCALE GENOMIC DNA]</scope>
    <source>
        <strain evidence="2">Ar21-2</strain>
    </source>
</reference>
<evidence type="ECO:0000313" key="1">
    <source>
        <dbReference type="EMBL" id="PBK85269.1"/>
    </source>
</evidence>
<proteinExistence type="predicted"/>
<dbReference type="AlphaFoldDB" id="A0A2H3CQC4"/>
<dbReference type="EMBL" id="KZ293692">
    <property type="protein sequence ID" value="PBK85269.1"/>
    <property type="molecule type" value="Genomic_DNA"/>
</dbReference>
<evidence type="ECO:0000313" key="2">
    <source>
        <dbReference type="Proteomes" id="UP000217790"/>
    </source>
</evidence>
<keyword evidence="2" id="KW-1185">Reference proteome</keyword>
<accession>A0A2H3CQC4</accession>
<dbReference type="InParanoid" id="A0A2H3CQC4"/>